<dbReference type="Gene3D" id="1.10.1670.10">
    <property type="entry name" value="Helix-hairpin-Helix base-excision DNA repair enzymes (C-terminal)"/>
    <property type="match status" value="1"/>
</dbReference>
<dbReference type="GO" id="GO:0046872">
    <property type="term" value="F:metal ion binding"/>
    <property type="evidence" value="ECO:0007669"/>
    <property type="project" value="UniProtKB-KW"/>
</dbReference>
<keyword evidence="9 10" id="KW-0326">Glycosidase</keyword>
<proteinExistence type="inferred from homology"/>
<dbReference type="RefSeq" id="WP_084099437.1">
    <property type="nucleotide sequence ID" value="NZ_FWXK01000008.1"/>
</dbReference>
<feature type="domain" description="HhH-GPD" evidence="11">
    <location>
        <begin position="43"/>
        <end position="191"/>
    </location>
</feature>
<keyword evidence="3" id="KW-0479">Metal-binding</keyword>
<dbReference type="OrthoDB" id="9800977at2"/>
<dbReference type="HAMAP" id="MF_00942">
    <property type="entry name" value="Nth"/>
    <property type="match status" value="1"/>
</dbReference>
<name>A0A1W1ZHB0_9LACT</name>
<dbReference type="GO" id="GO:0051539">
    <property type="term" value="F:4 iron, 4 sulfur cluster binding"/>
    <property type="evidence" value="ECO:0007669"/>
    <property type="project" value="UniProtKB-KW"/>
</dbReference>
<dbReference type="InterPro" id="IPR003265">
    <property type="entry name" value="HhH-GPD_domain"/>
</dbReference>
<comment type="function">
    <text evidence="10">DNA repair enzyme that has both DNA N-glycosylase activity and AP-lyase activity. The DNA N-glycosylase activity releases various damaged pyrimidines from DNA by cleaving the N-glycosidic bond, leaving an AP (apurinic/apyrimidinic) site. The AP-lyase activity cleaves the phosphodiester bond 3' to the AP site by a beta-elimination, leaving a 3'-terminal unsaturated sugar and a product with a terminal 5'-phosphate.</text>
</comment>
<dbReference type="Proteomes" id="UP000243884">
    <property type="component" value="Unassembled WGS sequence"/>
</dbReference>
<organism evidence="12 13">
    <name type="scientific">Aerococcus suis</name>
    <dbReference type="NCBI Taxonomy" id="371602"/>
    <lineage>
        <taxon>Bacteria</taxon>
        <taxon>Bacillati</taxon>
        <taxon>Bacillota</taxon>
        <taxon>Bacilli</taxon>
        <taxon>Lactobacillales</taxon>
        <taxon>Aerococcaceae</taxon>
        <taxon>Aerococcus</taxon>
    </lineage>
</organism>
<dbReference type="InterPro" id="IPR011257">
    <property type="entry name" value="DNA_glycosylase"/>
</dbReference>
<dbReference type="STRING" id="371602.SAMN04487984_1330"/>
<evidence type="ECO:0000313" key="12">
    <source>
        <dbReference type="EMBL" id="SMC47572.1"/>
    </source>
</evidence>
<comment type="catalytic activity">
    <reaction evidence="10">
        <text>2'-deoxyribonucleotide-(2'-deoxyribose 5'-phosphate)-2'-deoxyribonucleotide-DNA = a 3'-end 2'-deoxyribonucleotide-(2,3-dehydro-2,3-deoxyribose 5'-phosphate)-DNA + a 5'-end 5'-phospho-2'-deoxyribonucleoside-DNA + H(+)</text>
        <dbReference type="Rhea" id="RHEA:66592"/>
        <dbReference type="Rhea" id="RHEA-COMP:13180"/>
        <dbReference type="Rhea" id="RHEA-COMP:16897"/>
        <dbReference type="Rhea" id="RHEA-COMP:17067"/>
        <dbReference type="ChEBI" id="CHEBI:15378"/>
        <dbReference type="ChEBI" id="CHEBI:136412"/>
        <dbReference type="ChEBI" id="CHEBI:157695"/>
        <dbReference type="ChEBI" id="CHEBI:167181"/>
        <dbReference type="EC" id="4.2.99.18"/>
    </reaction>
</comment>
<dbReference type="InterPro" id="IPR004036">
    <property type="entry name" value="Endonuclease-III-like_CS2"/>
</dbReference>
<dbReference type="GO" id="GO:0006285">
    <property type="term" value="P:base-excision repair, AP site formation"/>
    <property type="evidence" value="ECO:0007669"/>
    <property type="project" value="TreeGrafter"/>
</dbReference>
<keyword evidence="6" id="KW-0408">Iron</keyword>
<sequence length="223" mass="25161">MTDDLLSAKETENLVRAMIHLYPQSDSDLHYRNHFELVCAVMLSAQTTDIAVNKVTPALFAAFPTPEAMMAADITEIEDKIKTIGLYRNKAKFLRGAATKLVEDYHSEVPHTQTELMTLPGVGRKTANVVLSVGFDQPTFPVDTHISRVTQKFNMVPEGATPNQIEKIMKEKLPKELWSQAHLSVLHFGRYQCIARKHNHEGCIHRLEVAKQELGLNNDENQK</sequence>
<dbReference type="GO" id="GO:0003677">
    <property type="term" value="F:DNA binding"/>
    <property type="evidence" value="ECO:0007669"/>
    <property type="project" value="UniProtKB-UniRule"/>
</dbReference>
<evidence type="ECO:0000256" key="3">
    <source>
        <dbReference type="ARBA" id="ARBA00022723"/>
    </source>
</evidence>
<keyword evidence="10 12" id="KW-0456">Lyase</keyword>
<dbReference type="CDD" id="cd00056">
    <property type="entry name" value="ENDO3c"/>
    <property type="match status" value="1"/>
</dbReference>
<evidence type="ECO:0000256" key="4">
    <source>
        <dbReference type="ARBA" id="ARBA00022763"/>
    </source>
</evidence>
<keyword evidence="4 10" id="KW-0227">DNA damage</keyword>
<dbReference type="InterPro" id="IPR023170">
    <property type="entry name" value="HhH_base_excis_C"/>
</dbReference>
<dbReference type="EMBL" id="FWXK01000008">
    <property type="protein sequence ID" value="SMC47572.1"/>
    <property type="molecule type" value="Genomic_DNA"/>
</dbReference>
<keyword evidence="5 10" id="KW-0378">Hydrolase</keyword>
<dbReference type="FunFam" id="1.10.340.30:FF:000001">
    <property type="entry name" value="Endonuclease III"/>
    <property type="match status" value="1"/>
</dbReference>
<dbReference type="SUPFAM" id="SSF48150">
    <property type="entry name" value="DNA-glycosylase"/>
    <property type="match status" value="1"/>
</dbReference>
<dbReference type="InterPro" id="IPR005759">
    <property type="entry name" value="Nth"/>
</dbReference>
<keyword evidence="13" id="KW-1185">Reference proteome</keyword>
<reference evidence="13" key="1">
    <citation type="submission" date="2017-04" db="EMBL/GenBank/DDBJ databases">
        <authorList>
            <person name="Varghese N."/>
            <person name="Submissions S."/>
        </authorList>
    </citation>
    <scope>NUCLEOTIDE SEQUENCE [LARGE SCALE GENOMIC DNA]</scope>
    <source>
        <strain evidence="13">DSM 21500</strain>
    </source>
</reference>
<evidence type="ECO:0000313" key="13">
    <source>
        <dbReference type="Proteomes" id="UP000243884"/>
    </source>
</evidence>
<evidence type="ECO:0000256" key="6">
    <source>
        <dbReference type="ARBA" id="ARBA00023004"/>
    </source>
</evidence>
<dbReference type="GO" id="GO:0019104">
    <property type="term" value="F:DNA N-glycosylase activity"/>
    <property type="evidence" value="ECO:0007669"/>
    <property type="project" value="UniProtKB-UniRule"/>
</dbReference>
<accession>A0A1W1ZHB0</accession>
<comment type="similarity">
    <text evidence="1 10">Belongs to the Nth/MutY family.</text>
</comment>
<evidence type="ECO:0000259" key="11">
    <source>
        <dbReference type="SMART" id="SM00478"/>
    </source>
</evidence>
<evidence type="ECO:0000256" key="10">
    <source>
        <dbReference type="HAMAP-Rule" id="MF_00942"/>
    </source>
</evidence>
<evidence type="ECO:0000256" key="8">
    <source>
        <dbReference type="ARBA" id="ARBA00023204"/>
    </source>
</evidence>
<keyword evidence="7" id="KW-0411">Iron-sulfur</keyword>
<dbReference type="GO" id="GO:0140078">
    <property type="term" value="F:class I DNA-(apurinic or apyrimidinic site) endonuclease activity"/>
    <property type="evidence" value="ECO:0007669"/>
    <property type="project" value="UniProtKB-EC"/>
</dbReference>
<evidence type="ECO:0000256" key="7">
    <source>
        <dbReference type="ARBA" id="ARBA00023014"/>
    </source>
</evidence>
<comment type="caution">
    <text evidence="10">Lacks conserved residue(s) required for the propagation of feature annotation.</text>
</comment>
<keyword evidence="10" id="KW-0238">DNA-binding</keyword>
<protein>
    <recommendedName>
        <fullName evidence="10">Endonuclease III</fullName>
        <ecNumber evidence="10">4.2.99.18</ecNumber>
    </recommendedName>
    <alternativeName>
        <fullName evidence="10">DNA-(apurinic or apyrimidinic site) lyase</fullName>
    </alternativeName>
</protein>
<dbReference type="AlphaFoldDB" id="A0A1W1ZHB0"/>
<keyword evidence="2" id="KW-0004">4Fe-4S</keyword>
<evidence type="ECO:0000256" key="2">
    <source>
        <dbReference type="ARBA" id="ARBA00022485"/>
    </source>
</evidence>
<gene>
    <name evidence="10" type="primary">nth</name>
    <name evidence="12" type="ORF">SAMN04487984_1330</name>
</gene>
<dbReference type="PIRSF" id="PIRSF001435">
    <property type="entry name" value="Nth"/>
    <property type="match status" value="1"/>
</dbReference>
<dbReference type="PANTHER" id="PTHR10359:SF18">
    <property type="entry name" value="ENDONUCLEASE III"/>
    <property type="match status" value="1"/>
</dbReference>
<comment type="cofactor">
    <cofactor evidence="10">
        <name>[4Fe-4S] cluster</name>
        <dbReference type="ChEBI" id="CHEBI:49883"/>
    </cofactor>
    <text evidence="10">Binds 1 [4Fe-4S] cluster.</text>
</comment>
<dbReference type="Gene3D" id="1.10.340.30">
    <property type="entry name" value="Hypothetical protein, domain 2"/>
    <property type="match status" value="1"/>
</dbReference>
<dbReference type="Pfam" id="PF00633">
    <property type="entry name" value="HHH"/>
    <property type="match status" value="1"/>
</dbReference>
<keyword evidence="8 10" id="KW-0234">DNA repair</keyword>
<dbReference type="PROSITE" id="PS01155">
    <property type="entry name" value="ENDONUCLEASE_III_2"/>
    <property type="match status" value="1"/>
</dbReference>
<evidence type="ECO:0000256" key="9">
    <source>
        <dbReference type="ARBA" id="ARBA00023295"/>
    </source>
</evidence>
<evidence type="ECO:0000256" key="1">
    <source>
        <dbReference type="ARBA" id="ARBA00008343"/>
    </source>
</evidence>
<dbReference type="SMART" id="SM00478">
    <property type="entry name" value="ENDO3c"/>
    <property type="match status" value="1"/>
</dbReference>
<dbReference type="NCBIfam" id="TIGR01083">
    <property type="entry name" value="nth"/>
    <property type="match status" value="1"/>
</dbReference>
<dbReference type="PANTHER" id="PTHR10359">
    <property type="entry name" value="A/G-SPECIFIC ADENINE GLYCOSYLASE/ENDONUCLEASE III"/>
    <property type="match status" value="1"/>
</dbReference>
<keyword evidence="12" id="KW-0540">Nuclease</keyword>
<keyword evidence="12" id="KW-0255">Endonuclease</keyword>
<evidence type="ECO:0000256" key="5">
    <source>
        <dbReference type="ARBA" id="ARBA00022801"/>
    </source>
</evidence>
<dbReference type="EC" id="4.2.99.18" evidence="10"/>
<dbReference type="Pfam" id="PF00730">
    <property type="entry name" value="HhH-GPD"/>
    <property type="match status" value="1"/>
</dbReference>
<dbReference type="InterPro" id="IPR000445">
    <property type="entry name" value="HhH_motif"/>
</dbReference>